<feature type="signal peptide" evidence="3">
    <location>
        <begin position="1"/>
        <end position="16"/>
    </location>
</feature>
<dbReference type="Proteomes" id="UP000649739">
    <property type="component" value="Unassembled WGS sequence"/>
</dbReference>
<evidence type="ECO:0000256" key="2">
    <source>
        <dbReference type="SAM" id="MobiDB-lite"/>
    </source>
</evidence>
<evidence type="ECO:0000313" key="6">
    <source>
        <dbReference type="Proteomes" id="UP000649739"/>
    </source>
</evidence>
<sequence>MRRTAALMLLAIPALAGCAGDPADDPAATPSASSPSASPEPSPTTITGTLATPAAGATAVTYDPTLAPVGATLSAALAPSGTGLSVTLTVAGLKPSRPYGAHVHTAPCGMQGTDAGPHLQHTPDPKASASPPSVDPSFANPTNEVWLDVTTDTAGGGAVTATAPWRFTDAPRSIILHAEKTKTEPGKAGTAGARIACLTLPVPGMAPMTPTAPTPTATASPS</sequence>
<organism evidence="5 6">
    <name type="scientific">Pilimelia anulata</name>
    <dbReference type="NCBI Taxonomy" id="53371"/>
    <lineage>
        <taxon>Bacteria</taxon>
        <taxon>Bacillati</taxon>
        <taxon>Actinomycetota</taxon>
        <taxon>Actinomycetes</taxon>
        <taxon>Micromonosporales</taxon>
        <taxon>Micromonosporaceae</taxon>
        <taxon>Pilimelia</taxon>
    </lineage>
</organism>
<gene>
    <name evidence="5" type="ORF">GCM10010123_39120</name>
</gene>
<name>A0A8J3FFL3_9ACTN</name>
<dbReference type="SUPFAM" id="SSF49329">
    <property type="entry name" value="Cu,Zn superoxide dismutase-like"/>
    <property type="match status" value="1"/>
</dbReference>
<dbReference type="EMBL" id="BMQB01000010">
    <property type="protein sequence ID" value="GGK05425.1"/>
    <property type="molecule type" value="Genomic_DNA"/>
</dbReference>
<reference evidence="5" key="2">
    <citation type="submission" date="2020-09" db="EMBL/GenBank/DDBJ databases">
        <authorList>
            <person name="Sun Q."/>
            <person name="Ohkuma M."/>
        </authorList>
    </citation>
    <scope>NUCLEOTIDE SEQUENCE</scope>
    <source>
        <strain evidence="5">JCM 3090</strain>
    </source>
</reference>
<dbReference type="Pfam" id="PF00080">
    <property type="entry name" value="Sod_Cu"/>
    <property type="match status" value="1"/>
</dbReference>
<dbReference type="GO" id="GO:0046872">
    <property type="term" value="F:metal ion binding"/>
    <property type="evidence" value="ECO:0007669"/>
    <property type="project" value="InterPro"/>
</dbReference>
<feature type="chain" id="PRO_5039688499" description="Superoxide dismutase copper/zinc binding domain-containing protein" evidence="3">
    <location>
        <begin position="17"/>
        <end position="222"/>
    </location>
</feature>
<reference evidence="5" key="1">
    <citation type="journal article" date="2014" name="Int. J. Syst. Evol. Microbiol.">
        <title>Complete genome sequence of Corynebacterium casei LMG S-19264T (=DSM 44701T), isolated from a smear-ripened cheese.</title>
        <authorList>
            <consortium name="US DOE Joint Genome Institute (JGI-PGF)"/>
            <person name="Walter F."/>
            <person name="Albersmeier A."/>
            <person name="Kalinowski J."/>
            <person name="Ruckert C."/>
        </authorList>
    </citation>
    <scope>NUCLEOTIDE SEQUENCE</scope>
    <source>
        <strain evidence="5">JCM 3090</strain>
    </source>
</reference>
<evidence type="ECO:0000259" key="4">
    <source>
        <dbReference type="Pfam" id="PF00080"/>
    </source>
</evidence>
<dbReference type="InterPro" id="IPR036423">
    <property type="entry name" value="SOD-like_Cu/Zn_dom_sf"/>
</dbReference>
<feature type="region of interest" description="Disordered" evidence="2">
    <location>
        <begin position="22"/>
        <end position="49"/>
    </location>
</feature>
<feature type="region of interest" description="Disordered" evidence="2">
    <location>
        <begin position="111"/>
        <end position="136"/>
    </location>
</feature>
<dbReference type="Gene3D" id="2.60.40.200">
    <property type="entry name" value="Superoxide dismutase, copper/zinc binding domain"/>
    <property type="match status" value="1"/>
</dbReference>
<dbReference type="AlphaFoldDB" id="A0A8J3FFL3"/>
<keyword evidence="6" id="KW-1185">Reference proteome</keyword>
<accession>A0A8J3FFL3</accession>
<evidence type="ECO:0000256" key="3">
    <source>
        <dbReference type="SAM" id="SignalP"/>
    </source>
</evidence>
<proteinExistence type="inferred from homology"/>
<dbReference type="RefSeq" id="WP_189171656.1">
    <property type="nucleotide sequence ID" value="NZ_BMQB01000010.1"/>
</dbReference>
<evidence type="ECO:0000313" key="5">
    <source>
        <dbReference type="EMBL" id="GGK05425.1"/>
    </source>
</evidence>
<dbReference type="InterPro" id="IPR001424">
    <property type="entry name" value="SOD_Cu_Zn_dom"/>
</dbReference>
<keyword evidence="3" id="KW-0732">Signal</keyword>
<dbReference type="PROSITE" id="PS51257">
    <property type="entry name" value="PROKAR_LIPOPROTEIN"/>
    <property type="match status" value="1"/>
</dbReference>
<comment type="similarity">
    <text evidence="1">Belongs to the Cu-Zn superoxide dismutase family.</text>
</comment>
<dbReference type="GO" id="GO:0006801">
    <property type="term" value="P:superoxide metabolic process"/>
    <property type="evidence" value="ECO:0007669"/>
    <property type="project" value="InterPro"/>
</dbReference>
<feature type="domain" description="Superoxide dismutase copper/zinc binding" evidence="4">
    <location>
        <begin position="81"/>
        <end position="197"/>
    </location>
</feature>
<comment type="caution">
    <text evidence="5">The sequence shown here is derived from an EMBL/GenBank/DDBJ whole genome shotgun (WGS) entry which is preliminary data.</text>
</comment>
<protein>
    <recommendedName>
        <fullName evidence="4">Superoxide dismutase copper/zinc binding domain-containing protein</fullName>
    </recommendedName>
</protein>
<evidence type="ECO:0000256" key="1">
    <source>
        <dbReference type="ARBA" id="ARBA00010457"/>
    </source>
</evidence>